<dbReference type="RefSeq" id="WP_285607208.1">
    <property type="nucleotide sequence ID" value="NZ_BSSD01000001.1"/>
</dbReference>
<proteinExistence type="predicted"/>
<keyword evidence="2" id="KW-1185">Reference proteome</keyword>
<gene>
    <name evidence="1" type="ORF">Aglo03_05680</name>
</gene>
<dbReference type="CDD" id="cd09731">
    <property type="entry name" value="Cse2_I-E"/>
    <property type="match status" value="1"/>
</dbReference>
<dbReference type="Proteomes" id="UP001165042">
    <property type="component" value="Unassembled WGS sequence"/>
</dbReference>
<dbReference type="AlphaFoldDB" id="A0A9W6QJJ0"/>
<dbReference type="InterPro" id="IPR038287">
    <property type="entry name" value="Cse2_sf"/>
</dbReference>
<comment type="caution">
    <text evidence="1">The sequence shown here is derived from an EMBL/GenBank/DDBJ whole genome shotgun (WGS) entry which is preliminary data.</text>
</comment>
<dbReference type="Gene3D" id="1.10.520.40">
    <property type="entry name" value="CRISPR-associated protein Cse2"/>
    <property type="match status" value="1"/>
</dbReference>
<dbReference type="Pfam" id="PF09485">
    <property type="entry name" value="CRISPR_Cse2"/>
    <property type="match status" value="1"/>
</dbReference>
<evidence type="ECO:0000313" key="1">
    <source>
        <dbReference type="EMBL" id="GLW89752.1"/>
    </source>
</evidence>
<dbReference type="NCBIfam" id="TIGR02548">
    <property type="entry name" value="casB_cse2"/>
    <property type="match status" value="1"/>
</dbReference>
<sequence length="191" mass="21486">MTTPVTKGVLEIVSERVGKLQRGYLADRPASVAALARLRRAAGKPTGTMFDILEHTHAEEFVVGRPGDEPTYAENAAHTALTLYAVHQQSQRQGMHHYGWGLGRSTRALIPEGTPRIESPVVRRFATLGTADSYSELTHHLRGVVQLLRAQQVRLDYGRLALDLLLWQMPEHTSHVRLRWGRDFHFPPKNN</sequence>
<dbReference type="InterPro" id="IPR013382">
    <property type="entry name" value="CRISPR-assoc_prot_Cse2"/>
</dbReference>
<evidence type="ECO:0000313" key="2">
    <source>
        <dbReference type="Proteomes" id="UP001165042"/>
    </source>
</evidence>
<reference evidence="1" key="1">
    <citation type="submission" date="2023-02" db="EMBL/GenBank/DDBJ databases">
        <title>Actinokineospora globicatena NBRC 15670.</title>
        <authorList>
            <person name="Ichikawa N."/>
            <person name="Sato H."/>
            <person name="Tonouchi N."/>
        </authorList>
    </citation>
    <scope>NUCLEOTIDE SEQUENCE</scope>
    <source>
        <strain evidence="1">NBRC 15670</strain>
    </source>
</reference>
<name>A0A9W6QJJ0_9PSEU</name>
<protein>
    <recommendedName>
        <fullName evidence="3">CRISPR system Cascade subunit CasB</fullName>
    </recommendedName>
</protein>
<organism evidence="1 2">
    <name type="scientific">Actinokineospora globicatena</name>
    <dbReference type="NCBI Taxonomy" id="103729"/>
    <lineage>
        <taxon>Bacteria</taxon>
        <taxon>Bacillati</taxon>
        <taxon>Actinomycetota</taxon>
        <taxon>Actinomycetes</taxon>
        <taxon>Pseudonocardiales</taxon>
        <taxon>Pseudonocardiaceae</taxon>
        <taxon>Actinokineospora</taxon>
    </lineage>
</organism>
<dbReference type="EMBL" id="BSSD01000001">
    <property type="protein sequence ID" value="GLW89752.1"/>
    <property type="molecule type" value="Genomic_DNA"/>
</dbReference>
<accession>A0A9W6QJJ0</accession>
<evidence type="ECO:0008006" key="3">
    <source>
        <dbReference type="Google" id="ProtNLM"/>
    </source>
</evidence>